<proteinExistence type="inferred from homology"/>
<dbReference type="NCBIfam" id="NF003165">
    <property type="entry name" value="PRK04148.1"/>
    <property type="match status" value="1"/>
</dbReference>
<dbReference type="EMBL" id="AGJL01000001">
    <property type="protein sequence ID" value="EHP89678.1"/>
    <property type="molecule type" value="Genomic_DNA"/>
</dbReference>
<evidence type="ECO:0000313" key="3">
    <source>
        <dbReference type="EMBL" id="EHP89678.1"/>
    </source>
</evidence>
<dbReference type="OrthoDB" id="59816at2157"/>
<reference evidence="3 4" key="1">
    <citation type="submission" date="2011-09" db="EMBL/GenBank/DDBJ databases">
        <title>The draft genome of Methanotorris formicicus Mc-S-70.</title>
        <authorList>
            <consortium name="US DOE Joint Genome Institute (JGI-PGF)"/>
            <person name="Lucas S."/>
            <person name="Han J."/>
            <person name="Lapidus A."/>
            <person name="Cheng J.-F."/>
            <person name="Goodwin L."/>
            <person name="Pitluck S."/>
            <person name="Peters L."/>
            <person name="Land M.L."/>
            <person name="Hauser L."/>
            <person name="Sieprawska-Lupa M."/>
            <person name="Takai K."/>
            <person name="Miyazaki J."/>
            <person name="Whitman W."/>
            <person name="Woyke T.J."/>
        </authorList>
    </citation>
    <scope>NUCLEOTIDE SEQUENCE [LARGE SCALE GENOMIC DNA]</scope>
    <source>
        <strain evidence="3 4">Mc-S-70</strain>
    </source>
</reference>
<dbReference type="PATRIC" id="fig|647171.4.peg.65"/>
<sequence length="133" mass="15350">MDEDVIFKFIFNYAKDNNYKKIVEVGVGFNCNIAKKLSGFFDVFVVDINNNAIENAKKEGLRGFVDDVFNPNLSIYKNIDLIYSIRPPRDLQLFILDIAKKVNADLIVRPLSNEFPINLKLANYNGEIFYVFK</sequence>
<dbReference type="InterPro" id="IPR005353">
    <property type="entry name" value="UPF0146"/>
</dbReference>
<dbReference type="Proteomes" id="UP000003706">
    <property type="component" value="Unassembled WGS sequence"/>
</dbReference>
<dbReference type="PIRSF" id="PIRSF016725">
    <property type="entry name" value="UCP016725"/>
    <property type="match status" value="1"/>
</dbReference>
<keyword evidence="4" id="KW-1185">Reference proteome</keyword>
<dbReference type="Gene3D" id="3.40.50.150">
    <property type="entry name" value="Vaccinia Virus protein VP39"/>
    <property type="match status" value="1"/>
</dbReference>
<gene>
    <name evidence="3" type="ORF">MetfoDRAFT_0068</name>
</gene>
<dbReference type="RefSeq" id="WP_007043514.1">
    <property type="nucleotide sequence ID" value="NZ_AGJL01000001.1"/>
</dbReference>
<dbReference type="HAMAP" id="MF_00341">
    <property type="entry name" value="UPF0146"/>
    <property type="match status" value="1"/>
</dbReference>
<comment type="similarity">
    <text evidence="1 2">Belongs to the UPF0146 family.</text>
</comment>
<name>H1KW95_9EURY</name>
<evidence type="ECO:0000256" key="1">
    <source>
        <dbReference type="ARBA" id="ARBA00006969"/>
    </source>
</evidence>
<dbReference type="InterPro" id="IPR029063">
    <property type="entry name" value="SAM-dependent_MTases_sf"/>
</dbReference>
<evidence type="ECO:0000256" key="2">
    <source>
        <dbReference type="HAMAP-Rule" id="MF_00341"/>
    </source>
</evidence>
<comment type="caution">
    <text evidence="3">The sequence shown here is derived from an EMBL/GenBank/DDBJ whole genome shotgun (WGS) entry which is preliminary data.</text>
</comment>
<dbReference type="SUPFAM" id="SSF53335">
    <property type="entry name" value="S-adenosyl-L-methionine-dependent methyltransferases"/>
    <property type="match status" value="1"/>
</dbReference>
<dbReference type="Pfam" id="PF03686">
    <property type="entry name" value="UPF0146"/>
    <property type="match status" value="1"/>
</dbReference>
<protein>
    <recommendedName>
        <fullName evidence="2">UPF0146 protein MetfoDRAFT_0068</fullName>
    </recommendedName>
</protein>
<dbReference type="STRING" id="647171.MetfoDRAFT_0068"/>
<organism evidence="3 4">
    <name type="scientific">Methanotorris formicicus Mc-S-70</name>
    <dbReference type="NCBI Taxonomy" id="647171"/>
    <lineage>
        <taxon>Archaea</taxon>
        <taxon>Methanobacteriati</taxon>
        <taxon>Methanobacteriota</taxon>
        <taxon>Methanomada group</taxon>
        <taxon>Methanococci</taxon>
        <taxon>Methanococcales</taxon>
        <taxon>Methanocaldococcaceae</taxon>
        <taxon>Methanotorris</taxon>
    </lineage>
</organism>
<accession>H1KW95</accession>
<dbReference type="AlphaFoldDB" id="H1KW95"/>
<evidence type="ECO:0000313" key="4">
    <source>
        <dbReference type="Proteomes" id="UP000003706"/>
    </source>
</evidence>